<dbReference type="AlphaFoldDB" id="F4QRP6"/>
<dbReference type="EMBL" id="GL883079">
    <property type="protein sequence ID" value="EGF90172.1"/>
    <property type="molecule type" value="Genomic_DNA"/>
</dbReference>
<organism evidence="1 2">
    <name type="scientific">Asticcacaulis biprosthecium C19</name>
    <dbReference type="NCBI Taxonomy" id="715226"/>
    <lineage>
        <taxon>Bacteria</taxon>
        <taxon>Pseudomonadati</taxon>
        <taxon>Pseudomonadota</taxon>
        <taxon>Alphaproteobacteria</taxon>
        <taxon>Caulobacterales</taxon>
        <taxon>Caulobacteraceae</taxon>
        <taxon>Asticcacaulis</taxon>
    </lineage>
</organism>
<dbReference type="InterPro" id="IPR010593">
    <property type="entry name" value="DUF1159"/>
</dbReference>
<sequence length="183" mass="20466">MKRSLPSLEDSLRILRTTRTRRAPKAPPPVKKQVQPLMKTLEARFKGQEDPTHRLQRRWPEIVGDEKLAKLCEPVRVIKGRVGGTLEIRVQGAFAPLIQHRADFVINAVNLHLGGKPVDRLRIIQGPLTAQPRKPPPPKPVPLTAAEDLALQQELGNVSDAKLRAALLKLGRSVMRRQKLISP</sequence>
<dbReference type="RefSeq" id="WP_006273971.1">
    <property type="nucleotide sequence ID" value="NZ_GL883079.1"/>
</dbReference>
<dbReference type="PIRSF" id="PIRSF032064">
    <property type="entry name" value="UCP032064"/>
    <property type="match status" value="1"/>
</dbReference>
<dbReference type="OrthoDB" id="7160947at2"/>
<evidence type="ECO:0000313" key="2">
    <source>
        <dbReference type="Proteomes" id="UP000006512"/>
    </source>
</evidence>
<dbReference type="Pfam" id="PF05258">
    <property type="entry name" value="DciA"/>
    <property type="match status" value="1"/>
</dbReference>
<name>F4QRP6_9CAUL</name>
<dbReference type="STRING" id="715226.ABI_31870"/>
<keyword evidence="2" id="KW-1185">Reference proteome</keyword>
<proteinExistence type="predicted"/>
<accession>F4QRP6</accession>
<protein>
    <recommendedName>
        <fullName evidence="3">DUF721 domain-containing protein</fullName>
    </recommendedName>
</protein>
<dbReference type="HOGENOM" id="CLU_104595_3_0_5"/>
<reference evidence="2" key="1">
    <citation type="submission" date="2011-03" db="EMBL/GenBank/DDBJ databases">
        <title>Draft genome sequence of Brevundimonas diminuta.</title>
        <authorList>
            <person name="Brown P.J.B."/>
            <person name="Buechlein A."/>
            <person name="Hemmerich C."/>
            <person name="Brun Y.V."/>
        </authorList>
    </citation>
    <scope>NUCLEOTIDE SEQUENCE [LARGE SCALE GENOMIC DNA]</scope>
    <source>
        <strain evidence="2">C19</strain>
    </source>
</reference>
<evidence type="ECO:0008006" key="3">
    <source>
        <dbReference type="Google" id="ProtNLM"/>
    </source>
</evidence>
<evidence type="ECO:0000313" key="1">
    <source>
        <dbReference type="EMBL" id="EGF90172.1"/>
    </source>
</evidence>
<dbReference type="InterPro" id="IPR007922">
    <property type="entry name" value="DciA-like"/>
</dbReference>
<dbReference type="Proteomes" id="UP000006512">
    <property type="component" value="Unassembled WGS sequence"/>
</dbReference>
<dbReference type="eggNOG" id="COG5389">
    <property type="taxonomic scope" value="Bacteria"/>
</dbReference>
<gene>
    <name evidence="1" type="ORF">ABI_31870</name>
</gene>